<dbReference type="CDD" id="cd14723">
    <property type="entry name" value="ZIP_Ppr1"/>
    <property type="match status" value="1"/>
</dbReference>
<feature type="compositionally biased region" description="Polar residues" evidence="8">
    <location>
        <begin position="151"/>
        <end position="169"/>
    </location>
</feature>
<dbReference type="FunFam" id="4.10.240.10:FF:000006">
    <property type="entry name" value="Positive regulator of purine utilization"/>
    <property type="match status" value="1"/>
</dbReference>
<dbReference type="GO" id="GO:0045944">
    <property type="term" value="P:positive regulation of transcription by RNA polymerase II"/>
    <property type="evidence" value="ECO:0007669"/>
    <property type="project" value="TreeGrafter"/>
</dbReference>
<keyword evidence="11" id="KW-1185">Reference proteome</keyword>
<evidence type="ECO:0000256" key="6">
    <source>
        <dbReference type="ARBA" id="ARBA00023163"/>
    </source>
</evidence>
<reference evidence="10" key="1">
    <citation type="submission" date="2022-11" db="EMBL/GenBank/DDBJ databases">
        <authorList>
            <person name="Petersen C."/>
        </authorList>
    </citation>
    <scope>NUCLEOTIDE SEQUENCE</scope>
    <source>
        <strain evidence="10">IBT 30761</strain>
    </source>
</reference>
<dbReference type="GO" id="GO:0008270">
    <property type="term" value="F:zinc ion binding"/>
    <property type="evidence" value="ECO:0007669"/>
    <property type="project" value="InterPro"/>
</dbReference>
<dbReference type="InterPro" id="IPR052202">
    <property type="entry name" value="Yeast_MetPath_Reg"/>
</dbReference>
<evidence type="ECO:0000256" key="7">
    <source>
        <dbReference type="ARBA" id="ARBA00023242"/>
    </source>
</evidence>
<accession>A0A9W9K996</accession>
<proteinExistence type="predicted"/>
<dbReference type="SMART" id="SM00906">
    <property type="entry name" value="Fungal_trans"/>
    <property type="match status" value="1"/>
</dbReference>
<keyword evidence="3" id="KW-0862">Zinc</keyword>
<dbReference type="PANTHER" id="PTHR47782">
    <property type="entry name" value="ZN(II)2CYS6 TRANSCRIPTION FACTOR (EUROFUNG)-RELATED"/>
    <property type="match status" value="1"/>
</dbReference>
<evidence type="ECO:0000313" key="10">
    <source>
        <dbReference type="EMBL" id="KAJ5097844.1"/>
    </source>
</evidence>
<dbReference type="OrthoDB" id="2399539at2759"/>
<dbReference type="AlphaFoldDB" id="A0A9W9K996"/>
<dbReference type="InterPro" id="IPR001138">
    <property type="entry name" value="Zn2Cys6_DnaBD"/>
</dbReference>
<dbReference type="Pfam" id="PF00172">
    <property type="entry name" value="Zn_clus"/>
    <property type="match status" value="1"/>
</dbReference>
<keyword evidence="6" id="KW-0804">Transcription</keyword>
<dbReference type="GO" id="GO:0006351">
    <property type="term" value="P:DNA-templated transcription"/>
    <property type="evidence" value="ECO:0007669"/>
    <property type="project" value="InterPro"/>
</dbReference>
<sequence>MTGSKSSVQERIEVPPSPASLFGEIALSKHSPQPTSFLAVSDNIGCPESQSTEKSSSALSSSFRNVSACNRCRLRKHRCDQQLPRCRSCEKAHVRCVGYDPVTKQEIPRSYVYFLENRIKYLKTTLEKHQIDFKPPAAFDDEATSEPQAANLFSPTLKSENSGSTSNQPAEKKDGPELMQPLDSIILDLLSGKDAKFAITKMDAGCSTAFTNPTSIRTSFFGFYGERSTHAFVELPARDEAERLVEQYFIRTNLQLPVLHREEFETLVDHIYSVPSKDHQTNQLYFLFIILAIGSASERRSGEFSYSTQLHYDWPTAGSRKRKRSAECVRTPEEYHASAMVCLEGSLNSSSSLDRFSDYEELQAMILLCSFALFEPVTPGLGSLVEIIIRSAVDLRLYSEQDTASFTRELPETQSANGVHQDWVDDLRRRLWWCVYSLDRLIAPYLGRPFFIPDDVVTTLFPSTLDDRFITRHGILASSENRNGYKHAAQHYLRLRILQSEIHSVLQHQQALAKRERHSGQQNLNQKPSTFLRDFSSFTSWQRDVSARLDEWKDTMPTLEHQSDRLALELDFWQTMLLLYRWSIKIPSELVRNPSTINANLQQLLPDTPRDLDWAHFKVAEASSKALHIYRLLQNFGLITSFYLATHQIFIAGKPLIKPCLRGF</sequence>
<evidence type="ECO:0000256" key="3">
    <source>
        <dbReference type="ARBA" id="ARBA00022833"/>
    </source>
</evidence>
<evidence type="ECO:0000256" key="5">
    <source>
        <dbReference type="ARBA" id="ARBA00023125"/>
    </source>
</evidence>
<dbReference type="EMBL" id="JAPQKI010000005">
    <property type="protein sequence ID" value="KAJ5097844.1"/>
    <property type="molecule type" value="Genomic_DNA"/>
</dbReference>
<dbReference type="SMART" id="SM00066">
    <property type="entry name" value="GAL4"/>
    <property type="match status" value="1"/>
</dbReference>
<dbReference type="Gene3D" id="4.10.240.10">
    <property type="entry name" value="Zn(2)-C6 fungal-type DNA-binding domain"/>
    <property type="match status" value="1"/>
</dbReference>
<name>A0A9W9K996_9EURO</name>
<comment type="subcellular location">
    <subcellularLocation>
        <location evidence="1">Nucleus</location>
    </subcellularLocation>
</comment>
<dbReference type="GO" id="GO:0005634">
    <property type="term" value="C:nucleus"/>
    <property type="evidence" value="ECO:0007669"/>
    <property type="project" value="UniProtKB-SubCell"/>
</dbReference>
<evidence type="ECO:0000256" key="1">
    <source>
        <dbReference type="ARBA" id="ARBA00004123"/>
    </source>
</evidence>
<dbReference type="PANTHER" id="PTHR47782:SF1">
    <property type="entry name" value="PYRIMIDINE PATHWAY REGULATORY PROTEIN 1"/>
    <property type="match status" value="1"/>
</dbReference>
<dbReference type="PROSITE" id="PS50048">
    <property type="entry name" value="ZN2_CY6_FUNGAL_2"/>
    <property type="match status" value="1"/>
</dbReference>
<protein>
    <recommendedName>
        <fullName evidence="9">Zn(2)-C6 fungal-type domain-containing protein</fullName>
    </recommendedName>
</protein>
<dbReference type="InterPro" id="IPR007219">
    <property type="entry name" value="XnlR_reg_dom"/>
</dbReference>
<evidence type="ECO:0000256" key="2">
    <source>
        <dbReference type="ARBA" id="ARBA00022723"/>
    </source>
</evidence>
<dbReference type="RefSeq" id="XP_056473498.1">
    <property type="nucleotide sequence ID" value="XM_056617339.1"/>
</dbReference>
<feature type="region of interest" description="Disordered" evidence="8">
    <location>
        <begin position="151"/>
        <end position="177"/>
    </location>
</feature>
<dbReference type="PROSITE" id="PS00463">
    <property type="entry name" value="ZN2_CY6_FUNGAL_1"/>
    <property type="match status" value="1"/>
</dbReference>
<dbReference type="Proteomes" id="UP001149074">
    <property type="component" value="Unassembled WGS sequence"/>
</dbReference>
<keyword evidence="7" id="KW-0539">Nucleus</keyword>
<gene>
    <name evidence="10" type="ORF">N7532_004845</name>
</gene>
<evidence type="ECO:0000313" key="11">
    <source>
        <dbReference type="Proteomes" id="UP001149074"/>
    </source>
</evidence>
<evidence type="ECO:0000259" key="9">
    <source>
        <dbReference type="PROSITE" id="PS50048"/>
    </source>
</evidence>
<dbReference type="GO" id="GO:0000981">
    <property type="term" value="F:DNA-binding transcription factor activity, RNA polymerase II-specific"/>
    <property type="evidence" value="ECO:0007669"/>
    <property type="project" value="InterPro"/>
</dbReference>
<reference evidence="10" key="2">
    <citation type="journal article" date="2023" name="IMA Fungus">
        <title>Comparative genomic study of the Penicillium genus elucidates a diverse pangenome and 15 lateral gene transfer events.</title>
        <authorList>
            <person name="Petersen C."/>
            <person name="Sorensen T."/>
            <person name="Nielsen M.R."/>
            <person name="Sondergaard T.E."/>
            <person name="Sorensen J.L."/>
            <person name="Fitzpatrick D.A."/>
            <person name="Frisvad J.C."/>
            <person name="Nielsen K.L."/>
        </authorList>
    </citation>
    <scope>NUCLEOTIDE SEQUENCE</scope>
    <source>
        <strain evidence="10">IBT 30761</strain>
    </source>
</reference>
<dbReference type="Pfam" id="PF04082">
    <property type="entry name" value="Fungal_trans"/>
    <property type="match status" value="1"/>
</dbReference>
<feature type="domain" description="Zn(2)-C6 fungal-type" evidence="9">
    <location>
        <begin position="68"/>
        <end position="97"/>
    </location>
</feature>
<dbReference type="GeneID" id="81356318"/>
<keyword evidence="2" id="KW-0479">Metal-binding</keyword>
<evidence type="ECO:0000256" key="8">
    <source>
        <dbReference type="SAM" id="MobiDB-lite"/>
    </source>
</evidence>
<organism evidence="10 11">
    <name type="scientific">Penicillium argentinense</name>
    <dbReference type="NCBI Taxonomy" id="1131581"/>
    <lineage>
        <taxon>Eukaryota</taxon>
        <taxon>Fungi</taxon>
        <taxon>Dikarya</taxon>
        <taxon>Ascomycota</taxon>
        <taxon>Pezizomycotina</taxon>
        <taxon>Eurotiomycetes</taxon>
        <taxon>Eurotiomycetidae</taxon>
        <taxon>Eurotiales</taxon>
        <taxon>Aspergillaceae</taxon>
        <taxon>Penicillium</taxon>
    </lineage>
</organism>
<evidence type="ECO:0000256" key="4">
    <source>
        <dbReference type="ARBA" id="ARBA00023015"/>
    </source>
</evidence>
<dbReference type="SUPFAM" id="SSF57701">
    <property type="entry name" value="Zn2/Cys6 DNA-binding domain"/>
    <property type="match status" value="1"/>
</dbReference>
<comment type="caution">
    <text evidence="10">The sequence shown here is derived from an EMBL/GenBank/DDBJ whole genome shotgun (WGS) entry which is preliminary data.</text>
</comment>
<dbReference type="InterPro" id="IPR036864">
    <property type="entry name" value="Zn2-C6_fun-type_DNA-bd_sf"/>
</dbReference>
<dbReference type="CDD" id="cd00067">
    <property type="entry name" value="GAL4"/>
    <property type="match status" value="1"/>
</dbReference>
<dbReference type="CDD" id="cd12148">
    <property type="entry name" value="fungal_TF_MHR"/>
    <property type="match status" value="1"/>
</dbReference>
<keyword evidence="5" id="KW-0238">DNA-binding</keyword>
<keyword evidence="4" id="KW-0805">Transcription regulation</keyword>
<dbReference type="GO" id="GO:0043565">
    <property type="term" value="F:sequence-specific DNA binding"/>
    <property type="evidence" value="ECO:0007669"/>
    <property type="project" value="TreeGrafter"/>
</dbReference>